<dbReference type="Pfam" id="PF07690">
    <property type="entry name" value="MFS_1"/>
    <property type="match status" value="1"/>
</dbReference>
<dbReference type="STRING" id="185761.SAMN05660282_01006"/>
<dbReference type="InterPro" id="IPR052524">
    <property type="entry name" value="MFS_Cyanate_Porter"/>
</dbReference>
<feature type="transmembrane region" description="Helical" evidence="1">
    <location>
        <begin position="308"/>
        <end position="328"/>
    </location>
</feature>
<dbReference type="SUPFAM" id="SSF103473">
    <property type="entry name" value="MFS general substrate transporter"/>
    <property type="match status" value="1"/>
</dbReference>
<keyword evidence="1" id="KW-0812">Transmembrane</keyword>
<dbReference type="AlphaFoldDB" id="A0A1I2S0Y7"/>
<dbReference type="EMBL" id="FOPJ01000004">
    <property type="protein sequence ID" value="SFG46585.1"/>
    <property type="molecule type" value="Genomic_DNA"/>
</dbReference>
<gene>
    <name evidence="2" type="ORF">SAMN05660282_01006</name>
</gene>
<feature type="transmembrane region" description="Helical" evidence="1">
    <location>
        <begin position="104"/>
        <end position="126"/>
    </location>
</feature>
<dbReference type="InterPro" id="IPR036259">
    <property type="entry name" value="MFS_trans_sf"/>
</dbReference>
<protein>
    <submittedName>
        <fullName evidence="2">MFS transporter, CP family, cyanate transporter</fullName>
    </submittedName>
</protein>
<feature type="transmembrane region" description="Helical" evidence="1">
    <location>
        <begin position="138"/>
        <end position="158"/>
    </location>
</feature>
<evidence type="ECO:0000313" key="3">
    <source>
        <dbReference type="Proteomes" id="UP000199065"/>
    </source>
</evidence>
<proteinExistence type="predicted"/>
<feature type="transmembrane region" description="Helical" evidence="1">
    <location>
        <begin position="254"/>
        <end position="275"/>
    </location>
</feature>
<feature type="transmembrane region" description="Helical" evidence="1">
    <location>
        <begin position="80"/>
        <end position="98"/>
    </location>
</feature>
<evidence type="ECO:0000256" key="1">
    <source>
        <dbReference type="SAM" id="Phobius"/>
    </source>
</evidence>
<evidence type="ECO:0000313" key="2">
    <source>
        <dbReference type="EMBL" id="SFG46585.1"/>
    </source>
</evidence>
<keyword evidence="1" id="KW-1133">Transmembrane helix</keyword>
<name>A0A1I2S0Y7_9CORY</name>
<feature type="transmembrane region" description="Helical" evidence="1">
    <location>
        <begin position="170"/>
        <end position="191"/>
    </location>
</feature>
<accession>A0A1I2S0Y7</accession>
<dbReference type="InterPro" id="IPR011701">
    <property type="entry name" value="MFS"/>
</dbReference>
<feature type="transmembrane region" description="Helical" evidence="1">
    <location>
        <begin position="348"/>
        <end position="364"/>
    </location>
</feature>
<keyword evidence="3" id="KW-1185">Reference proteome</keyword>
<organism evidence="2 3">
    <name type="scientific">Corynebacterium spheniscorum</name>
    <dbReference type="NCBI Taxonomy" id="185761"/>
    <lineage>
        <taxon>Bacteria</taxon>
        <taxon>Bacillati</taxon>
        <taxon>Actinomycetota</taxon>
        <taxon>Actinomycetes</taxon>
        <taxon>Mycobacteriales</taxon>
        <taxon>Corynebacteriaceae</taxon>
        <taxon>Corynebacterium</taxon>
    </lineage>
</organism>
<keyword evidence="1" id="KW-0472">Membrane</keyword>
<feature type="transmembrane region" description="Helical" evidence="1">
    <location>
        <begin position="53"/>
        <end position="73"/>
    </location>
</feature>
<feature type="transmembrane region" description="Helical" evidence="1">
    <location>
        <begin position="370"/>
        <end position="389"/>
    </location>
</feature>
<dbReference type="Proteomes" id="UP000199065">
    <property type="component" value="Unassembled WGS sequence"/>
</dbReference>
<dbReference type="RefSeq" id="WP_092285041.1">
    <property type="nucleotide sequence ID" value="NZ_FOPJ01000004.1"/>
</dbReference>
<dbReference type="Gene3D" id="1.20.1250.20">
    <property type="entry name" value="MFS general substrate transporter like domains"/>
    <property type="match status" value="1"/>
</dbReference>
<dbReference type="PANTHER" id="PTHR23523">
    <property type="match status" value="1"/>
</dbReference>
<dbReference type="GO" id="GO:0022857">
    <property type="term" value="F:transmembrane transporter activity"/>
    <property type="evidence" value="ECO:0007669"/>
    <property type="project" value="InterPro"/>
</dbReference>
<sequence length="406" mass="42990">MSTEERKLGTKKLGIGLLFLAVVVAAINLRAGIASVGAVLPEVLSSYQAGGSLAGLITAMPGIFFAIMGLAAVPLAMRLGLSRTLVIGMIATLAGLALRPWMGSIAVFIVLTALVVMGIALANVLLPAWIKEHGGRKIVALMTVYSSVLGLSGALGPLSSLLFDSWHWALMIWAIPAALQLAVWGFVWLRVRTDIPSDTASAQGDQNTKASLWRSPTAVFLLLFFGLQSMSAYVQMGWLPQMLIDAGVHSGTASISLALVGGLNVAGGLVMPWIIDKSSHLGVFPVLFGVLTFFGYGGILLFGDHYPLFWSFLLGVGGFCFPTAIALIPARSRSPMVTARLSGFVQPYGYIIAALGPFIVGVVHEHTARWVEVLWGLMIAALVMSVVGLRASKRGYIDDELALTAN</sequence>
<reference evidence="2 3" key="1">
    <citation type="submission" date="2016-10" db="EMBL/GenBank/DDBJ databases">
        <authorList>
            <person name="de Groot N.N."/>
        </authorList>
    </citation>
    <scope>NUCLEOTIDE SEQUENCE [LARGE SCALE GENOMIC DNA]</scope>
    <source>
        <strain>J11</strain>
        <strain evidence="3">PG 39</strain>
    </source>
</reference>
<feature type="transmembrane region" description="Helical" evidence="1">
    <location>
        <begin position="212"/>
        <end position="234"/>
    </location>
</feature>
<dbReference type="PANTHER" id="PTHR23523:SF2">
    <property type="entry name" value="2-NITROIMIDAZOLE TRANSPORTER"/>
    <property type="match status" value="1"/>
</dbReference>
<dbReference type="OrthoDB" id="5317164at2"/>
<feature type="transmembrane region" description="Helical" evidence="1">
    <location>
        <begin position="12"/>
        <end position="33"/>
    </location>
</feature>
<feature type="transmembrane region" description="Helical" evidence="1">
    <location>
        <begin position="282"/>
        <end position="302"/>
    </location>
</feature>